<dbReference type="Gene3D" id="3.40.50.2300">
    <property type="match status" value="2"/>
</dbReference>
<dbReference type="InterPro" id="IPR025997">
    <property type="entry name" value="SBP_2_dom"/>
</dbReference>
<name>A0A1Y5TBD1_9RHOB</name>
<evidence type="ECO:0000256" key="4">
    <source>
        <dbReference type="SAM" id="SignalP"/>
    </source>
</evidence>
<proteinExistence type="inferred from homology"/>
<dbReference type="RefSeq" id="WP_085837451.1">
    <property type="nucleotide sequence ID" value="NZ_FWFS01000010.1"/>
</dbReference>
<evidence type="ECO:0000256" key="3">
    <source>
        <dbReference type="ARBA" id="ARBA00022729"/>
    </source>
</evidence>
<accession>A0A1Y5TBD1</accession>
<gene>
    <name evidence="6" type="primary">rbsB_4</name>
    <name evidence="6" type="ORF">AQS8620_02709</name>
</gene>
<dbReference type="Proteomes" id="UP000193862">
    <property type="component" value="Unassembled WGS sequence"/>
</dbReference>
<protein>
    <submittedName>
        <fullName evidence="6">D-ribose-binding periplasmic protein</fullName>
    </submittedName>
</protein>
<evidence type="ECO:0000256" key="1">
    <source>
        <dbReference type="ARBA" id="ARBA00004196"/>
    </source>
</evidence>
<feature type="domain" description="Periplasmic binding protein" evidence="5">
    <location>
        <begin position="39"/>
        <end position="295"/>
    </location>
</feature>
<reference evidence="6 7" key="1">
    <citation type="submission" date="2017-03" db="EMBL/GenBank/DDBJ databases">
        <authorList>
            <person name="Afonso C.L."/>
            <person name="Miller P.J."/>
            <person name="Scott M.A."/>
            <person name="Spackman E."/>
            <person name="Goraichik I."/>
            <person name="Dimitrov K.M."/>
            <person name="Suarez D.L."/>
            <person name="Swayne D.E."/>
        </authorList>
    </citation>
    <scope>NUCLEOTIDE SEQUENCE [LARGE SCALE GENOMIC DNA]</scope>
    <source>
        <strain evidence="6 7">CECT 8620</strain>
    </source>
</reference>
<dbReference type="SUPFAM" id="SSF53822">
    <property type="entry name" value="Periplasmic binding protein-like I"/>
    <property type="match status" value="1"/>
</dbReference>
<evidence type="ECO:0000256" key="2">
    <source>
        <dbReference type="ARBA" id="ARBA00007639"/>
    </source>
</evidence>
<feature type="chain" id="PRO_5012486762" evidence="4">
    <location>
        <begin position="33"/>
        <end position="316"/>
    </location>
</feature>
<comment type="subcellular location">
    <subcellularLocation>
        <location evidence="1">Cell envelope</location>
    </subcellularLocation>
</comment>
<keyword evidence="7" id="KW-1185">Reference proteome</keyword>
<dbReference type="OrthoDB" id="9813037at2"/>
<dbReference type="GO" id="GO:0030313">
    <property type="term" value="C:cell envelope"/>
    <property type="evidence" value="ECO:0007669"/>
    <property type="project" value="UniProtKB-SubCell"/>
</dbReference>
<feature type="signal peptide" evidence="4">
    <location>
        <begin position="1"/>
        <end position="32"/>
    </location>
</feature>
<dbReference type="EMBL" id="FWFS01000010">
    <property type="protein sequence ID" value="SLN60231.1"/>
    <property type="molecule type" value="Genomic_DNA"/>
</dbReference>
<dbReference type="AlphaFoldDB" id="A0A1Y5TBD1"/>
<dbReference type="PANTHER" id="PTHR46847">
    <property type="entry name" value="D-ALLOSE-BINDING PERIPLASMIC PROTEIN-RELATED"/>
    <property type="match status" value="1"/>
</dbReference>
<sequence length="316" mass="32265">MTSARTATRLMKTCTACVALIAAIAATPGAQAADPAKSIAFSPIALDIPAMQGLSGAVEHFAQDAGIGFVSLDPKFDPGQQAQQLSQVIETGKVQGAWSIVIRAAALRGVVKTAIDKNVALVVSGRPADYGLDGPQPGIAFSDINYEDYGASLADQLAQCITEKLDGSAQVLFFGDSSGTKAAELTDNAAKAALASGAPQASIVATAISLERLESQQKAAQMLQSKPDATAVYAANDENAMGAITAFRAAGKDLPCVVSGGGGAEALEAVSSGDLYAVAGFDFEGDAHQNFETLVSMMEDPTTAGPILEIPIKVTK</sequence>
<dbReference type="PANTHER" id="PTHR46847:SF1">
    <property type="entry name" value="D-ALLOSE-BINDING PERIPLASMIC PROTEIN-RELATED"/>
    <property type="match status" value="1"/>
</dbReference>
<comment type="similarity">
    <text evidence="2">Belongs to the bacterial solute-binding protein 2 family.</text>
</comment>
<keyword evidence="3 4" id="KW-0732">Signal</keyword>
<organism evidence="6 7">
    <name type="scientific">Aquimixticola soesokkakensis</name>
    <dbReference type="NCBI Taxonomy" id="1519096"/>
    <lineage>
        <taxon>Bacteria</taxon>
        <taxon>Pseudomonadati</taxon>
        <taxon>Pseudomonadota</taxon>
        <taxon>Alphaproteobacteria</taxon>
        <taxon>Rhodobacterales</taxon>
        <taxon>Paracoccaceae</taxon>
        <taxon>Aquimixticola</taxon>
    </lineage>
</organism>
<dbReference type="Pfam" id="PF13407">
    <property type="entry name" value="Peripla_BP_4"/>
    <property type="match status" value="1"/>
</dbReference>
<dbReference type="InterPro" id="IPR028082">
    <property type="entry name" value="Peripla_BP_I"/>
</dbReference>
<evidence type="ECO:0000313" key="7">
    <source>
        <dbReference type="Proteomes" id="UP000193862"/>
    </source>
</evidence>
<evidence type="ECO:0000313" key="6">
    <source>
        <dbReference type="EMBL" id="SLN60231.1"/>
    </source>
</evidence>
<evidence type="ECO:0000259" key="5">
    <source>
        <dbReference type="Pfam" id="PF13407"/>
    </source>
</evidence>
<dbReference type="GO" id="GO:0030246">
    <property type="term" value="F:carbohydrate binding"/>
    <property type="evidence" value="ECO:0007669"/>
    <property type="project" value="UniProtKB-ARBA"/>
</dbReference>